<feature type="domain" description="PAS" evidence="1">
    <location>
        <begin position="138"/>
        <end position="211"/>
    </location>
</feature>
<feature type="domain" description="HD" evidence="4">
    <location>
        <begin position="690"/>
        <end position="812"/>
    </location>
</feature>
<dbReference type="InterPro" id="IPR000014">
    <property type="entry name" value="PAS"/>
</dbReference>
<proteinExistence type="predicted"/>
<feature type="domain" description="PAS" evidence="1">
    <location>
        <begin position="388"/>
        <end position="461"/>
    </location>
</feature>
<dbReference type="EMBL" id="VSSQ01002171">
    <property type="protein sequence ID" value="MPM13778.1"/>
    <property type="molecule type" value="Genomic_DNA"/>
</dbReference>
<dbReference type="PROSITE" id="PS50887">
    <property type="entry name" value="GGDEF"/>
    <property type="match status" value="1"/>
</dbReference>
<feature type="domain" description="PAC" evidence="2">
    <location>
        <begin position="466"/>
        <end position="518"/>
    </location>
</feature>
<evidence type="ECO:0000259" key="5">
    <source>
        <dbReference type="PROSITE" id="PS51832"/>
    </source>
</evidence>
<dbReference type="InterPro" id="IPR006674">
    <property type="entry name" value="HD_domain"/>
</dbReference>
<dbReference type="Gene3D" id="1.10.3210.10">
    <property type="entry name" value="Hypothetical protein af1432"/>
    <property type="match status" value="1"/>
</dbReference>
<sequence length="857" mass="97000">MTETMLTGLLGRLSIGYCAFEVVKDDKDMPSDLRFVEANAAFESMTGLSLDVLTGMSLRTHIGQTGQVDFNWMPLIDEALSASGSDGLSQHVEIRDRQYKLTCFCPEQNTLAVALQDLTEELANERIVQRQKEALETVFAELEVIFNSAQDAMFLALYDGEKFTYIRNNRRHQELTGYNSPEIYGKTPRELLGEETGAIVENSYRRCIELGKTLTFEETLTMRGGTKDWLTSLTPVQAGEDLRYVVGCRTDISEVKKLRREKEDQLRDLQAMFSEHTATMLHIDPETGRIIDANPAACNFYGYSRGELLELSIQDINMLTEEEVHRRRLMAYSGRERYFLFPHRLKSGEIRLVDVYSCPVNYGGRSVLFSIIFDVTDREDFREAMNRERELLSVTLHSIGDGVVTTDSAGLITSLNKAAEEITGWIEEEAIGQHFSDIIRLRSEETGKQVDNPIELVLKSGLIVGLANHTVLIRKDGRVLPIDDSAAPIQNETGKFFGVVMVFRDVSRDKEQQRQILYLSYHDPLTGLHNRRYLEEQLRTLDARQSLPLAVVMGDVNGLKITNDVFGHGSGDMLLKKVAETLRENCRKTDILARWGGDEFLLLMPRVGPKDAERFVERVKLGLSEKSEGNLHLSVSFGCAVKTKPEEDLQEILKEAEEWMYHQKLMEGSSYRNTILSTLLATLHENSIETEEHAERIKTYCQAIGNALQLNSEEQSELALLAVLHDIGKVGVRQNVLQKPSPLTLEEWDEMKRHSEIGYRIAQNTPELSVVADYILSHHERWDGKGYPRNLKGAQIPLLCRILAVADAYDAMTSDRVYRKALSKEEAIEELRKNSGSQFDPSLADLFLGLLTEKKIV</sequence>
<dbReference type="InterPro" id="IPR043128">
    <property type="entry name" value="Rev_trsase/Diguanyl_cyclase"/>
</dbReference>
<evidence type="ECO:0000259" key="3">
    <source>
        <dbReference type="PROSITE" id="PS50887"/>
    </source>
</evidence>
<dbReference type="CDD" id="cd00077">
    <property type="entry name" value="HDc"/>
    <property type="match status" value="1"/>
</dbReference>
<dbReference type="SUPFAM" id="SSF55073">
    <property type="entry name" value="Nucleotide cyclase"/>
    <property type="match status" value="1"/>
</dbReference>
<dbReference type="PROSITE" id="PS50113">
    <property type="entry name" value="PAC"/>
    <property type="match status" value="1"/>
</dbReference>
<dbReference type="PROSITE" id="PS51831">
    <property type="entry name" value="HD"/>
    <property type="match status" value="1"/>
</dbReference>
<dbReference type="Pfam" id="PF00989">
    <property type="entry name" value="PAS"/>
    <property type="match status" value="1"/>
</dbReference>
<dbReference type="InterPro" id="IPR052155">
    <property type="entry name" value="Biofilm_reg_signaling"/>
</dbReference>
<organism evidence="6">
    <name type="scientific">bioreactor metagenome</name>
    <dbReference type="NCBI Taxonomy" id="1076179"/>
    <lineage>
        <taxon>unclassified sequences</taxon>
        <taxon>metagenomes</taxon>
        <taxon>ecological metagenomes</taxon>
    </lineage>
</organism>
<comment type="caution">
    <text evidence="6">The sequence shown here is derived from an EMBL/GenBank/DDBJ whole genome shotgun (WGS) entry which is preliminary data.</text>
</comment>
<dbReference type="Gene3D" id="3.30.450.20">
    <property type="entry name" value="PAS domain"/>
    <property type="match status" value="3"/>
</dbReference>
<evidence type="ECO:0000259" key="1">
    <source>
        <dbReference type="PROSITE" id="PS50112"/>
    </source>
</evidence>
<dbReference type="SMART" id="SM00267">
    <property type="entry name" value="GGDEF"/>
    <property type="match status" value="1"/>
</dbReference>
<dbReference type="InterPro" id="IPR029787">
    <property type="entry name" value="Nucleotide_cyclase"/>
</dbReference>
<name>A0A644XDD2_9ZZZZ</name>
<dbReference type="AlphaFoldDB" id="A0A644XDD2"/>
<dbReference type="SMART" id="SM00471">
    <property type="entry name" value="HDc"/>
    <property type="match status" value="1"/>
</dbReference>
<dbReference type="Pfam" id="PF08448">
    <property type="entry name" value="PAS_4"/>
    <property type="match status" value="1"/>
</dbReference>
<dbReference type="InterPro" id="IPR037522">
    <property type="entry name" value="HD_GYP_dom"/>
</dbReference>
<dbReference type="InterPro" id="IPR000160">
    <property type="entry name" value="GGDEF_dom"/>
</dbReference>
<gene>
    <name evidence="6" type="ORF">SDC9_60137</name>
</gene>
<dbReference type="GO" id="GO:0006355">
    <property type="term" value="P:regulation of DNA-templated transcription"/>
    <property type="evidence" value="ECO:0007669"/>
    <property type="project" value="InterPro"/>
</dbReference>
<dbReference type="Pfam" id="PF00990">
    <property type="entry name" value="GGDEF"/>
    <property type="match status" value="1"/>
</dbReference>
<dbReference type="PROSITE" id="PS51832">
    <property type="entry name" value="HD_GYP"/>
    <property type="match status" value="1"/>
</dbReference>
<dbReference type="InterPro" id="IPR013767">
    <property type="entry name" value="PAS_fold"/>
</dbReference>
<evidence type="ECO:0000259" key="4">
    <source>
        <dbReference type="PROSITE" id="PS51831"/>
    </source>
</evidence>
<dbReference type="Pfam" id="PF13487">
    <property type="entry name" value="HD_5"/>
    <property type="match status" value="1"/>
</dbReference>
<reference evidence="6" key="1">
    <citation type="submission" date="2019-08" db="EMBL/GenBank/DDBJ databases">
        <authorList>
            <person name="Kucharzyk K."/>
            <person name="Murdoch R.W."/>
            <person name="Higgins S."/>
            <person name="Loffler F."/>
        </authorList>
    </citation>
    <scope>NUCLEOTIDE SEQUENCE</scope>
</reference>
<dbReference type="CDD" id="cd00130">
    <property type="entry name" value="PAS"/>
    <property type="match status" value="3"/>
</dbReference>
<dbReference type="PANTHER" id="PTHR44757">
    <property type="entry name" value="DIGUANYLATE CYCLASE DGCP"/>
    <property type="match status" value="1"/>
</dbReference>
<dbReference type="InterPro" id="IPR003607">
    <property type="entry name" value="HD/PDEase_dom"/>
</dbReference>
<dbReference type="InterPro" id="IPR035965">
    <property type="entry name" value="PAS-like_dom_sf"/>
</dbReference>
<feature type="domain" description="GGDEF" evidence="3">
    <location>
        <begin position="547"/>
        <end position="677"/>
    </location>
</feature>
<accession>A0A644XDD2</accession>
<dbReference type="NCBIfam" id="TIGR00254">
    <property type="entry name" value="GGDEF"/>
    <property type="match status" value="1"/>
</dbReference>
<protein>
    <submittedName>
        <fullName evidence="6">Uncharacterized protein</fullName>
    </submittedName>
</protein>
<dbReference type="SUPFAM" id="SSF55785">
    <property type="entry name" value="PYP-like sensor domain (PAS domain)"/>
    <property type="match status" value="3"/>
</dbReference>
<dbReference type="InterPro" id="IPR013656">
    <property type="entry name" value="PAS_4"/>
</dbReference>
<dbReference type="PANTHER" id="PTHR44757:SF4">
    <property type="entry name" value="DIGUANYLATE CYCLASE DGCE-RELATED"/>
    <property type="match status" value="1"/>
</dbReference>
<dbReference type="NCBIfam" id="TIGR00229">
    <property type="entry name" value="sensory_box"/>
    <property type="match status" value="3"/>
</dbReference>
<dbReference type="Pfam" id="PF13426">
    <property type="entry name" value="PAS_9"/>
    <property type="match status" value="1"/>
</dbReference>
<dbReference type="SUPFAM" id="SSF109604">
    <property type="entry name" value="HD-domain/PDEase-like"/>
    <property type="match status" value="1"/>
</dbReference>
<dbReference type="SMART" id="SM00091">
    <property type="entry name" value="PAS"/>
    <property type="match status" value="3"/>
</dbReference>
<dbReference type="PROSITE" id="PS50112">
    <property type="entry name" value="PAS"/>
    <property type="match status" value="2"/>
</dbReference>
<dbReference type="CDD" id="cd01949">
    <property type="entry name" value="GGDEF"/>
    <property type="match status" value="1"/>
</dbReference>
<evidence type="ECO:0000313" key="6">
    <source>
        <dbReference type="EMBL" id="MPM13778.1"/>
    </source>
</evidence>
<dbReference type="Gene3D" id="3.30.70.270">
    <property type="match status" value="1"/>
</dbReference>
<evidence type="ECO:0000259" key="2">
    <source>
        <dbReference type="PROSITE" id="PS50113"/>
    </source>
</evidence>
<dbReference type="InterPro" id="IPR000700">
    <property type="entry name" value="PAS-assoc_C"/>
</dbReference>
<feature type="domain" description="HD-GYP" evidence="5">
    <location>
        <begin position="668"/>
        <end position="857"/>
    </location>
</feature>